<comment type="caution">
    <text evidence="2">The sequence shown here is derived from an EMBL/GenBank/DDBJ whole genome shotgun (WGS) entry which is preliminary data.</text>
</comment>
<sequence length="125" mass="13902">MPHKSRIYDSSATEWDDSEDSDDLEDDSEESGDKKVEEVPVTPCTPAQLRIREYVLLALKYEVSQPSPIQAYSGQLVSPWGPGKRKAEDEVSTLFKKAKTEETSGDGYTTLFAGNLGWGVTDERL</sequence>
<feature type="region of interest" description="Disordered" evidence="1">
    <location>
        <begin position="1"/>
        <end position="41"/>
    </location>
</feature>
<name>A0A9W8NG71_9PEZI</name>
<proteinExistence type="predicted"/>
<accession>A0A9W8NG71</accession>
<organism evidence="2 3">
    <name type="scientific">Xylaria arbuscula</name>
    <dbReference type="NCBI Taxonomy" id="114810"/>
    <lineage>
        <taxon>Eukaryota</taxon>
        <taxon>Fungi</taxon>
        <taxon>Dikarya</taxon>
        <taxon>Ascomycota</taxon>
        <taxon>Pezizomycotina</taxon>
        <taxon>Sordariomycetes</taxon>
        <taxon>Xylariomycetidae</taxon>
        <taxon>Xylariales</taxon>
        <taxon>Xylariaceae</taxon>
        <taxon>Xylaria</taxon>
    </lineage>
</organism>
<evidence type="ECO:0000313" key="2">
    <source>
        <dbReference type="EMBL" id="KAJ3573919.1"/>
    </source>
</evidence>
<keyword evidence="3" id="KW-1185">Reference proteome</keyword>
<evidence type="ECO:0000313" key="3">
    <source>
        <dbReference type="Proteomes" id="UP001148614"/>
    </source>
</evidence>
<protein>
    <submittedName>
        <fullName evidence="2">Uncharacterized protein</fullName>
    </submittedName>
</protein>
<dbReference type="EMBL" id="JANPWZ010000648">
    <property type="protein sequence ID" value="KAJ3573919.1"/>
    <property type="molecule type" value="Genomic_DNA"/>
</dbReference>
<dbReference type="AlphaFoldDB" id="A0A9W8NG71"/>
<feature type="compositionally biased region" description="Acidic residues" evidence="1">
    <location>
        <begin position="14"/>
        <end position="30"/>
    </location>
</feature>
<evidence type="ECO:0000256" key="1">
    <source>
        <dbReference type="SAM" id="MobiDB-lite"/>
    </source>
</evidence>
<gene>
    <name evidence="2" type="ORF">NPX13_g4535</name>
</gene>
<dbReference type="Proteomes" id="UP001148614">
    <property type="component" value="Unassembled WGS sequence"/>
</dbReference>
<reference evidence="2" key="1">
    <citation type="submission" date="2022-07" db="EMBL/GenBank/DDBJ databases">
        <title>Genome Sequence of Xylaria arbuscula.</title>
        <authorList>
            <person name="Buettner E."/>
        </authorList>
    </citation>
    <scope>NUCLEOTIDE SEQUENCE</scope>
    <source>
        <strain evidence="2">VT107</strain>
    </source>
</reference>